<dbReference type="OrthoDB" id="48943at2759"/>
<keyword evidence="8" id="KW-0067">ATP-binding</keyword>
<dbReference type="SFLD" id="SFLDF00027">
    <property type="entry name" value="p-type_atpase"/>
    <property type="match status" value="1"/>
</dbReference>
<dbReference type="GO" id="GO:0140567">
    <property type="term" value="F:membrane protein dislocase activity"/>
    <property type="evidence" value="ECO:0007669"/>
    <property type="project" value="RHEA"/>
</dbReference>
<dbReference type="SUPFAM" id="SSF81660">
    <property type="entry name" value="Metal cation-transporting ATPase, ATP-binding domain N"/>
    <property type="match status" value="1"/>
</dbReference>
<feature type="transmembrane region" description="Helical" evidence="15">
    <location>
        <begin position="1080"/>
        <end position="1098"/>
    </location>
</feature>
<evidence type="ECO:0000256" key="2">
    <source>
        <dbReference type="ARBA" id="ARBA00004477"/>
    </source>
</evidence>
<evidence type="ECO:0000256" key="4">
    <source>
        <dbReference type="ARBA" id="ARBA00022692"/>
    </source>
</evidence>
<dbReference type="InterPro" id="IPR036412">
    <property type="entry name" value="HAD-like_sf"/>
</dbReference>
<keyword evidence="9" id="KW-0460">Magnesium</keyword>
<proteinExistence type="inferred from homology"/>
<dbReference type="Gene3D" id="2.70.150.10">
    <property type="entry name" value="Calcium-transporting ATPase, cytoplasmic transduction domain A"/>
    <property type="match status" value="1"/>
</dbReference>
<evidence type="ECO:0000259" key="17">
    <source>
        <dbReference type="Pfam" id="PF23143"/>
    </source>
</evidence>
<dbReference type="Gene3D" id="3.40.1110.10">
    <property type="entry name" value="Calcium-transporting ATPase, cytoplasmic domain N"/>
    <property type="match status" value="1"/>
</dbReference>
<keyword evidence="6" id="KW-0547">Nucleotide-binding</keyword>
<feature type="domain" description="P5A-ATPase transmembrane helical hairpin" evidence="17">
    <location>
        <begin position="21"/>
        <end position="93"/>
    </location>
</feature>
<dbReference type="InterPro" id="IPR006544">
    <property type="entry name" value="P-type_TPase_V"/>
</dbReference>
<evidence type="ECO:0000256" key="3">
    <source>
        <dbReference type="ARBA" id="ARBA00006000"/>
    </source>
</evidence>
<evidence type="ECO:0000256" key="1">
    <source>
        <dbReference type="ARBA" id="ARBA00001946"/>
    </source>
</evidence>
<keyword evidence="11 15" id="KW-1133">Transmembrane helix</keyword>
<comment type="catalytic activity">
    <reaction evidence="13">
        <text>[protein]-with a C-terminal TM segment(out) + ATP + H2O = [protein]-with a C-terminal TM segment(in) + ADP + phosphate + H(+)</text>
        <dbReference type="Rhea" id="RHEA:66168"/>
        <dbReference type="Rhea" id="RHEA-COMP:16963"/>
        <dbReference type="ChEBI" id="CHEBI:15377"/>
        <dbReference type="ChEBI" id="CHEBI:15378"/>
        <dbReference type="ChEBI" id="CHEBI:30616"/>
        <dbReference type="ChEBI" id="CHEBI:43474"/>
        <dbReference type="ChEBI" id="CHEBI:90782"/>
        <dbReference type="ChEBI" id="CHEBI:456216"/>
    </reaction>
</comment>
<protein>
    <submittedName>
        <fullName evidence="18">Manganese-transporting ATPase-like protein</fullName>
    </submittedName>
</protein>
<feature type="transmembrane region" description="Helical" evidence="15">
    <location>
        <begin position="203"/>
        <end position="220"/>
    </location>
</feature>
<evidence type="ECO:0000259" key="16">
    <source>
        <dbReference type="Pfam" id="PF00122"/>
    </source>
</evidence>
<sequence>MASTPLVDNAQIKHAELLRPLPLYLHTYVWPFAFVWPVFLRYYLTQELYDQYIGGEEWTFVWCAAIITVQSLFWLSTHWSVNLDARFKAKKAKDINDAQLIKVLPIANAGSGEICKLVRDKAGGKTNLSFLFQKRRFLYNPDTKAFGTLQYDIDAEPKPSIGHFQTSRGITKQADITRIEQDYGTNTFDIPVPTFTELFKEHAVAPFFVFQVFCVGLWMLDEYWYYSLFTLFMLVAFESTVVWQRQRTLTEFRGMSIKPYDIWVFRLGKWTEIQSDKLLPGDLVSVGRTKEDSGVACDMILVQGTAIVNEAMLSGESTPLLKDSIQLRPADAPLDPEGLDKNAFLWGGTKVLQVTHGNPEQEKLKLPSGVPNAPDNGAMAIVTKTGFETSQGSLVRTMIYSTERVGAGNMEALFFILFLLVFAIAASWYVWDEGVRKDRKRSKLLLDCVLIVTSVVPPELPMELSLAVNTSLAALAKLAIFCTEPFRIPFAGRIDVACFDKTGTLTGEDLVVEGVAGLGLAHTELPDKKEADGAHSNMTPVKDASIETQLVLATAHALVKLDEGEIVGDPMEKATLSSLGWTLGKNDSLFSTNQAGCTHGNVIIKRRFQFSSALKRQSTVAMVHGTDAKTGQKLKGTFAGVKGAPETIMKMLVEIPDDYEETYKYFTRKGSRVLALAYKQLTVDSELGAAKINDLKREKVESELTFAGFLVLHCPLKDDAKEAVQMLNESSHRVVMITGDNPLTAVHVAREVEIVDRDALILDAPEHDKGGEKLVWKSVDDKISISVDPTKTIDPEIIKTKDICVTGYALDKVKGHPGWNTLLRHTWVYARVSPKQKEEILLGLKDMGYYTLMAGDGTNDVGALKQAHIGIALLNGTQEDLTRIADHARNTKMKDMYQKQIDLMKRFNQPTPPVPVMIAHLYPPGPTNPNYQKAIEREAKKKNMSPEEYSKTLGHPIETITSPAAQDLIKSNDARSNRQQAAQKKAAGFADQLTSSMMDADLGDDEPPTLKLGDASVAAPFTSKLRNVIAVPNIIRQGRCTLVATIQMYKILALNCLISAYSLSVLYLEGIKFGDTQYTISGMLMSVCFLSISRARVVEGLSKERPQPNIFNVYIIGSILGQFAVHIVTLVYISRLCEKIEPRSDDVDLEAEFTPSLLNSAIYLLQLIQQISTFAINYQGRPFRESLSENKGMYYGILGVSGLAFICALELIPEINEGMKLVPFTEEFKMKMTISMVLDYALCWVIEVGLKKGFSDFRPRDIAERRPDQLQREAERKAIVAAKKAAEEEEKQRQKLEEFERKVEERRRQLANWSSGRQQN</sequence>
<evidence type="ECO:0000256" key="12">
    <source>
        <dbReference type="ARBA" id="ARBA00023136"/>
    </source>
</evidence>
<dbReference type="SFLD" id="SFLDS00003">
    <property type="entry name" value="Haloacid_Dehalogenase"/>
    <property type="match status" value="1"/>
</dbReference>
<dbReference type="SUPFAM" id="SSF81653">
    <property type="entry name" value="Calcium ATPase, transduction domain A"/>
    <property type="match status" value="1"/>
</dbReference>
<evidence type="ECO:0000313" key="19">
    <source>
        <dbReference type="Proteomes" id="UP000029964"/>
    </source>
</evidence>
<gene>
    <name evidence="18" type="ORF">ACRE_060930</name>
</gene>
<feature type="coiled-coil region" evidence="14">
    <location>
        <begin position="1271"/>
        <end position="1316"/>
    </location>
</feature>
<keyword evidence="10" id="KW-1278">Translocase</keyword>
<keyword evidence="14" id="KW-0175">Coiled coil</keyword>
<dbReference type="InterPro" id="IPR059000">
    <property type="entry name" value="ATPase_P-type_domA"/>
</dbReference>
<keyword evidence="4 15" id="KW-0812">Transmembrane</keyword>
<accession>A0A086T1D4</accession>
<dbReference type="GO" id="GO:0005524">
    <property type="term" value="F:ATP binding"/>
    <property type="evidence" value="ECO:0007669"/>
    <property type="project" value="UniProtKB-KW"/>
</dbReference>
<dbReference type="FunFam" id="3.40.50.1000:FF:000071">
    <property type="entry name" value="Cation-transporting ATPase"/>
    <property type="match status" value="1"/>
</dbReference>
<dbReference type="PANTHER" id="PTHR45630">
    <property type="entry name" value="CATION-TRANSPORTING ATPASE-RELATED"/>
    <property type="match status" value="1"/>
</dbReference>
<comment type="subcellular location">
    <subcellularLocation>
        <location evidence="2">Endoplasmic reticulum membrane</location>
        <topology evidence="2">Multi-pass membrane protein</topology>
    </subcellularLocation>
</comment>
<feature type="domain" description="P-type ATPase A" evidence="16">
    <location>
        <begin position="261"/>
        <end position="397"/>
    </location>
</feature>
<dbReference type="Proteomes" id="UP000029964">
    <property type="component" value="Unassembled WGS sequence"/>
</dbReference>
<dbReference type="SUPFAM" id="SSF81665">
    <property type="entry name" value="Calcium ATPase, transmembrane domain M"/>
    <property type="match status" value="1"/>
</dbReference>
<dbReference type="GO" id="GO:0046872">
    <property type="term" value="F:metal ion binding"/>
    <property type="evidence" value="ECO:0007669"/>
    <property type="project" value="UniProtKB-KW"/>
</dbReference>
<dbReference type="CDD" id="cd07543">
    <property type="entry name" value="P-type_ATPase_cation"/>
    <property type="match status" value="1"/>
</dbReference>
<dbReference type="InterPro" id="IPR023298">
    <property type="entry name" value="ATPase_P-typ_TM_dom_sf"/>
</dbReference>
<dbReference type="FunFam" id="2.70.150.10:FF:000049">
    <property type="entry name" value="Cation-transporting ATPase"/>
    <property type="match status" value="1"/>
</dbReference>
<comment type="cofactor">
    <cofactor evidence="1">
        <name>Mg(2+)</name>
        <dbReference type="ChEBI" id="CHEBI:18420"/>
    </cofactor>
</comment>
<comment type="similarity">
    <text evidence="3">Belongs to the cation transport ATPase (P-type) (TC 3.A.3) family. Type V subfamily.</text>
</comment>
<dbReference type="NCBIfam" id="TIGR01657">
    <property type="entry name" value="P-ATPase-V"/>
    <property type="match status" value="1"/>
</dbReference>
<dbReference type="Pfam" id="PF23143">
    <property type="entry name" value="2TM_P5A-ATPase"/>
    <property type="match status" value="1"/>
</dbReference>
<dbReference type="PROSITE" id="PS00154">
    <property type="entry name" value="ATPASE_E1_E2"/>
    <property type="match status" value="1"/>
</dbReference>
<dbReference type="NCBIfam" id="TIGR01494">
    <property type="entry name" value="ATPase_P-type"/>
    <property type="match status" value="1"/>
</dbReference>
<evidence type="ECO:0000256" key="5">
    <source>
        <dbReference type="ARBA" id="ARBA00022723"/>
    </source>
</evidence>
<name>A0A086T1D4_HAPC1</name>
<dbReference type="Pfam" id="PF13246">
    <property type="entry name" value="Cation_ATPase"/>
    <property type="match status" value="1"/>
</dbReference>
<reference evidence="19" key="1">
    <citation type="journal article" date="2014" name="Genome Announc.">
        <title>Genome sequence and annotation of Acremonium chrysogenum, producer of the beta-lactam antibiotic cephalosporin C.</title>
        <authorList>
            <person name="Terfehr D."/>
            <person name="Dahlmann T.A."/>
            <person name="Specht T."/>
            <person name="Zadra I."/>
            <person name="Kuernsteiner H."/>
            <person name="Kueck U."/>
        </authorList>
    </citation>
    <scope>NUCLEOTIDE SEQUENCE [LARGE SCALE GENOMIC DNA]</scope>
    <source>
        <strain evidence="19">ATCC 11550 / CBS 779.69 / DSM 880 / IAM 14645 / JCM 23072 / IMI 49137</strain>
    </source>
</reference>
<dbReference type="InterPro" id="IPR008250">
    <property type="entry name" value="ATPase_P-typ_transduc_dom_A_sf"/>
</dbReference>
<evidence type="ECO:0000256" key="14">
    <source>
        <dbReference type="SAM" id="Coils"/>
    </source>
</evidence>
<evidence type="ECO:0000256" key="13">
    <source>
        <dbReference type="ARBA" id="ARBA00048588"/>
    </source>
</evidence>
<keyword evidence="19" id="KW-1185">Reference proteome</keyword>
<dbReference type="FunFam" id="3.40.1110.10:FF:000054">
    <property type="entry name" value="Cation-transporting ATPase"/>
    <property type="match status" value="1"/>
</dbReference>
<keyword evidence="12 15" id="KW-0472">Membrane</keyword>
<feature type="transmembrane region" description="Helical" evidence="15">
    <location>
        <begin position="226"/>
        <end position="243"/>
    </location>
</feature>
<evidence type="ECO:0000256" key="11">
    <source>
        <dbReference type="ARBA" id="ARBA00022989"/>
    </source>
</evidence>
<dbReference type="Pfam" id="PF00122">
    <property type="entry name" value="E1-E2_ATPase"/>
    <property type="match status" value="1"/>
</dbReference>
<dbReference type="EMBL" id="JPKY01000076">
    <property type="protein sequence ID" value="KFH43166.1"/>
    <property type="molecule type" value="Genomic_DNA"/>
</dbReference>
<dbReference type="InterPro" id="IPR023214">
    <property type="entry name" value="HAD_sf"/>
</dbReference>
<dbReference type="Gene3D" id="3.40.50.1000">
    <property type="entry name" value="HAD superfamily/HAD-like"/>
    <property type="match status" value="1"/>
</dbReference>
<evidence type="ECO:0000256" key="15">
    <source>
        <dbReference type="SAM" id="Phobius"/>
    </source>
</evidence>
<dbReference type="PANTHER" id="PTHR45630:SF7">
    <property type="entry name" value="ENDOPLASMIC RETICULUM TRANSMEMBRANE HELIX TRANSLOCASE"/>
    <property type="match status" value="1"/>
</dbReference>
<dbReference type="InterPro" id="IPR023299">
    <property type="entry name" value="ATPase_P-typ_cyto_dom_N"/>
</dbReference>
<dbReference type="STRING" id="857340.A0A086T1D4"/>
<dbReference type="SFLD" id="SFLDG00002">
    <property type="entry name" value="C1.7:_P-type_atpase_like"/>
    <property type="match status" value="1"/>
</dbReference>
<evidence type="ECO:0000256" key="8">
    <source>
        <dbReference type="ARBA" id="ARBA00022840"/>
    </source>
</evidence>
<dbReference type="PRINTS" id="PR00119">
    <property type="entry name" value="CATATPASE"/>
</dbReference>
<feature type="transmembrane region" description="Helical" evidence="15">
    <location>
        <begin position="59"/>
        <end position="81"/>
    </location>
</feature>
<organism evidence="18 19">
    <name type="scientific">Hapsidospora chrysogenum (strain ATCC 11550 / CBS 779.69 / DSM 880 / IAM 14645 / JCM 23072 / IMI 49137)</name>
    <name type="common">Acremonium chrysogenum</name>
    <dbReference type="NCBI Taxonomy" id="857340"/>
    <lineage>
        <taxon>Eukaryota</taxon>
        <taxon>Fungi</taxon>
        <taxon>Dikarya</taxon>
        <taxon>Ascomycota</taxon>
        <taxon>Pezizomycotina</taxon>
        <taxon>Sordariomycetes</taxon>
        <taxon>Hypocreomycetidae</taxon>
        <taxon>Hypocreales</taxon>
        <taxon>Bionectriaceae</taxon>
        <taxon>Hapsidospora</taxon>
    </lineage>
</organism>
<dbReference type="GO" id="GO:0019829">
    <property type="term" value="F:ATPase-coupled monoatomic cation transmembrane transporter activity"/>
    <property type="evidence" value="ECO:0007669"/>
    <property type="project" value="TreeGrafter"/>
</dbReference>
<dbReference type="GO" id="GO:0015662">
    <property type="term" value="F:P-type ion transporter activity"/>
    <property type="evidence" value="ECO:0007669"/>
    <property type="project" value="TreeGrafter"/>
</dbReference>
<dbReference type="GO" id="GO:0005789">
    <property type="term" value="C:endoplasmic reticulum membrane"/>
    <property type="evidence" value="ECO:0007669"/>
    <property type="project" value="UniProtKB-SubCell"/>
</dbReference>
<evidence type="ECO:0000256" key="9">
    <source>
        <dbReference type="ARBA" id="ARBA00022842"/>
    </source>
</evidence>
<feature type="transmembrane region" description="Helical" evidence="15">
    <location>
        <begin position="412"/>
        <end position="431"/>
    </location>
</feature>
<evidence type="ECO:0000256" key="10">
    <source>
        <dbReference type="ARBA" id="ARBA00022967"/>
    </source>
</evidence>
<dbReference type="SUPFAM" id="SSF56784">
    <property type="entry name" value="HAD-like"/>
    <property type="match status" value="1"/>
</dbReference>
<dbReference type="InterPro" id="IPR018303">
    <property type="entry name" value="ATPase_P-typ_P_site"/>
</dbReference>
<evidence type="ECO:0000313" key="18">
    <source>
        <dbReference type="EMBL" id="KFH43166.1"/>
    </source>
</evidence>
<dbReference type="InterPro" id="IPR047820">
    <property type="entry name" value="P5A-type_ATPase"/>
</dbReference>
<dbReference type="GO" id="GO:0006874">
    <property type="term" value="P:intracellular calcium ion homeostasis"/>
    <property type="evidence" value="ECO:0007669"/>
    <property type="project" value="TreeGrafter"/>
</dbReference>
<dbReference type="InterPro" id="IPR057255">
    <property type="entry name" value="2TM_P5A-ATPase"/>
</dbReference>
<dbReference type="HOGENOM" id="CLU_001828_4_0_1"/>
<feature type="transmembrane region" description="Helical" evidence="15">
    <location>
        <begin position="1110"/>
        <end position="1133"/>
    </location>
</feature>
<evidence type="ECO:0000256" key="6">
    <source>
        <dbReference type="ARBA" id="ARBA00022741"/>
    </source>
</evidence>
<evidence type="ECO:0000256" key="7">
    <source>
        <dbReference type="ARBA" id="ARBA00022824"/>
    </source>
</evidence>
<dbReference type="InterPro" id="IPR001757">
    <property type="entry name" value="P_typ_ATPase"/>
</dbReference>
<comment type="caution">
    <text evidence="18">The sequence shown here is derived from an EMBL/GenBank/DDBJ whole genome shotgun (WGS) entry which is preliminary data.</text>
</comment>
<dbReference type="InterPro" id="IPR044492">
    <property type="entry name" value="P_typ_ATPase_HD_dom"/>
</dbReference>
<keyword evidence="5" id="KW-0479">Metal-binding</keyword>
<keyword evidence="7" id="KW-0256">Endoplasmic reticulum</keyword>
<feature type="transmembrane region" description="Helical" evidence="15">
    <location>
        <begin position="21"/>
        <end position="39"/>
    </location>
</feature>
<dbReference type="GO" id="GO:0016887">
    <property type="term" value="F:ATP hydrolysis activity"/>
    <property type="evidence" value="ECO:0007669"/>
    <property type="project" value="InterPro"/>
</dbReference>